<evidence type="ECO:0000313" key="2">
    <source>
        <dbReference type="EMBL" id="EMR67007.1"/>
    </source>
</evidence>
<protein>
    <submittedName>
        <fullName evidence="2">Putative zinc-containing alcohol dehydrogenase protein</fullName>
    </submittedName>
</protein>
<dbReference type="SMART" id="SM00829">
    <property type="entry name" value="PKS_ER"/>
    <property type="match status" value="1"/>
</dbReference>
<dbReference type="PANTHER" id="PTHR45033">
    <property type="match status" value="1"/>
</dbReference>
<name>M7SRZ7_EUTLA</name>
<evidence type="ECO:0000259" key="1">
    <source>
        <dbReference type="SMART" id="SM00829"/>
    </source>
</evidence>
<dbReference type="EMBL" id="KB706542">
    <property type="protein sequence ID" value="EMR67007.1"/>
    <property type="molecule type" value="Genomic_DNA"/>
</dbReference>
<dbReference type="AlphaFoldDB" id="M7SRZ7"/>
<dbReference type="InterPro" id="IPR052711">
    <property type="entry name" value="Zinc_ADH-like"/>
</dbReference>
<organism evidence="2 3">
    <name type="scientific">Eutypa lata (strain UCR-EL1)</name>
    <name type="common">Grapevine dieback disease fungus</name>
    <name type="synonym">Eutypa armeniacae</name>
    <dbReference type="NCBI Taxonomy" id="1287681"/>
    <lineage>
        <taxon>Eukaryota</taxon>
        <taxon>Fungi</taxon>
        <taxon>Dikarya</taxon>
        <taxon>Ascomycota</taxon>
        <taxon>Pezizomycotina</taxon>
        <taxon>Sordariomycetes</taxon>
        <taxon>Xylariomycetidae</taxon>
        <taxon>Xylariales</taxon>
        <taxon>Diatrypaceae</taxon>
        <taxon>Eutypa</taxon>
    </lineage>
</organism>
<dbReference type="SUPFAM" id="SSF51735">
    <property type="entry name" value="NAD(P)-binding Rossmann-fold domains"/>
    <property type="match status" value="1"/>
</dbReference>
<dbReference type="InterPro" id="IPR036291">
    <property type="entry name" value="NAD(P)-bd_dom_sf"/>
</dbReference>
<dbReference type="HOGENOM" id="CLU_026673_3_4_1"/>
<dbReference type="OMA" id="HTCIVRG"/>
<dbReference type="InterPro" id="IPR013149">
    <property type="entry name" value="ADH-like_C"/>
</dbReference>
<keyword evidence="3" id="KW-1185">Reference proteome</keyword>
<dbReference type="PANTHER" id="PTHR45033:SF2">
    <property type="entry name" value="ZINC-TYPE ALCOHOL DEHYDROGENASE-LIKE PROTEIN C1773.06C"/>
    <property type="match status" value="1"/>
</dbReference>
<proteinExistence type="predicted"/>
<dbReference type="InterPro" id="IPR020843">
    <property type="entry name" value="ER"/>
</dbReference>
<dbReference type="CDD" id="cd08276">
    <property type="entry name" value="MDR7"/>
    <property type="match status" value="1"/>
</dbReference>
<feature type="domain" description="Enoyl reductase (ER)" evidence="1">
    <location>
        <begin position="12"/>
        <end position="351"/>
    </location>
</feature>
<sequence>MSRRWILTGQEGFDISLKYEQNIEVPSVDKLGSHEVLVRMHSASLNYRELIIAGPGGINGPITPPIVPGCDGAGVVEAVGSSVQDFRAGDRVVTHLAPKLVEASGDDAFSGIADVPAMLGQGTDGTLRSHGVFSEKALVLAPKSLGWLPAATLTCTWTTAWNALFGLKGKEAGRDSWILVQGTGGVSIATLQLASTIGATVIATTSTDDKATRLKALGASHVVNYRSNPENWGQEARDLTPGGRGFDIVIDVAGNESLSQSLGAVRVDGVVLVVGGVGGNAEPVPLFATLLHTCIVRGILGGSRGQFKELVRFIDEKGISPAVDDVVFELAEVKDAYGRLKEKKHFSKVVIRID</sequence>
<dbReference type="Proteomes" id="UP000012174">
    <property type="component" value="Unassembled WGS sequence"/>
</dbReference>
<dbReference type="Gene3D" id="3.40.50.720">
    <property type="entry name" value="NAD(P)-binding Rossmann-like Domain"/>
    <property type="match status" value="1"/>
</dbReference>
<dbReference type="eggNOG" id="KOG1198">
    <property type="taxonomic scope" value="Eukaryota"/>
</dbReference>
<evidence type="ECO:0000313" key="3">
    <source>
        <dbReference type="Proteomes" id="UP000012174"/>
    </source>
</evidence>
<dbReference type="KEGG" id="ela:UCREL1_6013"/>
<dbReference type="SUPFAM" id="SSF50129">
    <property type="entry name" value="GroES-like"/>
    <property type="match status" value="1"/>
</dbReference>
<dbReference type="GO" id="GO:0016491">
    <property type="term" value="F:oxidoreductase activity"/>
    <property type="evidence" value="ECO:0007669"/>
    <property type="project" value="InterPro"/>
</dbReference>
<dbReference type="Gene3D" id="3.90.180.10">
    <property type="entry name" value="Medium-chain alcohol dehydrogenases, catalytic domain"/>
    <property type="match status" value="1"/>
</dbReference>
<reference evidence="3" key="1">
    <citation type="journal article" date="2013" name="Genome Announc.">
        <title>Draft genome sequence of the grapevine dieback fungus Eutypa lata UCR-EL1.</title>
        <authorList>
            <person name="Blanco-Ulate B."/>
            <person name="Rolshausen P.E."/>
            <person name="Cantu D."/>
        </authorList>
    </citation>
    <scope>NUCLEOTIDE SEQUENCE [LARGE SCALE GENOMIC DNA]</scope>
    <source>
        <strain evidence="3">UCR-EL1</strain>
    </source>
</reference>
<dbReference type="InterPro" id="IPR013154">
    <property type="entry name" value="ADH-like_N"/>
</dbReference>
<dbReference type="Pfam" id="PF00107">
    <property type="entry name" value="ADH_zinc_N"/>
    <property type="match status" value="1"/>
</dbReference>
<gene>
    <name evidence="2" type="ORF">UCREL1_6013</name>
</gene>
<dbReference type="Pfam" id="PF08240">
    <property type="entry name" value="ADH_N"/>
    <property type="match status" value="1"/>
</dbReference>
<accession>M7SRZ7</accession>
<dbReference type="InterPro" id="IPR011032">
    <property type="entry name" value="GroES-like_sf"/>
</dbReference>
<dbReference type="OrthoDB" id="9930022at2759"/>